<dbReference type="Proteomes" id="UP000286220">
    <property type="component" value="Unassembled WGS sequence"/>
</dbReference>
<feature type="coiled-coil region" evidence="1">
    <location>
        <begin position="439"/>
        <end position="487"/>
    </location>
</feature>
<keyword evidence="1" id="KW-0175">Coiled coil</keyword>
<dbReference type="Gene3D" id="2.160.20.80">
    <property type="entry name" value="E3 ubiquitin-protein ligase SopA"/>
    <property type="match status" value="1"/>
</dbReference>
<protein>
    <recommendedName>
        <fullName evidence="4">Pentapeptide repeat-containing protein</fullName>
    </recommendedName>
</protein>
<gene>
    <name evidence="2" type="ORF">DW912_02340</name>
</gene>
<organism evidence="2 3">
    <name type="scientific">Agathobacter rectalis</name>
    <dbReference type="NCBI Taxonomy" id="39491"/>
    <lineage>
        <taxon>Bacteria</taxon>
        <taxon>Bacillati</taxon>
        <taxon>Bacillota</taxon>
        <taxon>Clostridia</taxon>
        <taxon>Lachnospirales</taxon>
        <taxon>Lachnospiraceae</taxon>
        <taxon>Agathobacter</taxon>
    </lineage>
</organism>
<evidence type="ECO:0000313" key="3">
    <source>
        <dbReference type="Proteomes" id="UP000286220"/>
    </source>
</evidence>
<dbReference type="AlphaFoldDB" id="A0A413U7K5"/>
<evidence type="ECO:0008006" key="4">
    <source>
        <dbReference type="Google" id="ProtNLM"/>
    </source>
</evidence>
<sequence length="534" mass="62303">MEYDLNKNISDYPSSLQMEHSIEKLLEHSKNKNKFRINPFLASTGGRDCSDYTNKSIKRSKFAQKIFYGTTFKNSAAAGANFVHCTFDNCKFINANFQECTFLECNIKNNSINNPVTNSNFNRSLFSNSFHIKNTYFQHSIFRQTAFLDGILQNTTFYSSTLEDTLFFNVFMDSVRFNDLNIDYSVFTNVHMNDVILPFSQICFTFGLLPYLMKTDDNVYITSAQNDNGYISKEEFLALLTYFEIYYRGTNDFFPLANIYLSLEQYDKAKEAVLNGILLATTNYDFRQIKYLSKLIHMYSVFDFHQRKQIYDYINAHITFYDMNPNLSYNYNTYKNEISSFLLNNNRSGIATSEIDIVTNVYPNEPDKLGILLATLEEIIEHGKSNNGEHEILCRHNSAEEIVITIQDMYQALQVIIPMVYSVLLGALVLEEKWNKRLINKFEQKNAAEQKEIEMQTARIKLEREKIALEKEKAEFEKWKLEELNKDNRIKHDILRRNIVNNDIDISAISHITYGNIPPEADKRICQFSYTKNT</sequence>
<accession>A0A413U7K5</accession>
<dbReference type="Pfam" id="PF00805">
    <property type="entry name" value="Pentapeptide"/>
    <property type="match status" value="1"/>
</dbReference>
<dbReference type="InterPro" id="IPR001646">
    <property type="entry name" value="5peptide_repeat"/>
</dbReference>
<evidence type="ECO:0000313" key="2">
    <source>
        <dbReference type="EMBL" id="RHA93881.1"/>
    </source>
</evidence>
<evidence type="ECO:0000256" key="1">
    <source>
        <dbReference type="SAM" id="Coils"/>
    </source>
</evidence>
<dbReference type="RefSeq" id="WP_118332177.1">
    <property type="nucleotide sequence ID" value="NZ_QSFZ01000002.1"/>
</dbReference>
<dbReference type="SUPFAM" id="SSF141571">
    <property type="entry name" value="Pentapeptide repeat-like"/>
    <property type="match status" value="1"/>
</dbReference>
<name>A0A413U7K5_9FIRM</name>
<reference evidence="2 3" key="1">
    <citation type="submission" date="2018-08" db="EMBL/GenBank/DDBJ databases">
        <title>A genome reference for cultivated species of the human gut microbiota.</title>
        <authorList>
            <person name="Zou Y."/>
            <person name="Xue W."/>
            <person name="Luo G."/>
        </authorList>
    </citation>
    <scope>NUCLEOTIDE SEQUENCE [LARGE SCALE GENOMIC DNA]</scope>
    <source>
        <strain evidence="2 3">AM42-17AT</strain>
    </source>
</reference>
<comment type="caution">
    <text evidence="2">The sequence shown here is derived from an EMBL/GenBank/DDBJ whole genome shotgun (WGS) entry which is preliminary data.</text>
</comment>
<dbReference type="EMBL" id="QSFZ01000002">
    <property type="protein sequence ID" value="RHA93881.1"/>
    <property type="molecule type" value="Genomic_DNA"/>
</dbReference>
<proteinExistence type="predicted"/>